<accession>A0A9D4EKA3</accession>
<reference evidence="1" key="1">
    <citation type="journal article" date="2019" name="bioRxiv">
        <title>The Genome of the Zebra Mussel, Dreissena polymorpha: A Resource for Invasive Species Research.</title>
        <authorList>
            <person name="McCartney M.A."/>
            <person name="Auch B."/>
            <person name="Kono T."/>
            <person name="Mallez S."/>
            <person name="Zhang Y."/>
            <person name="Obille A."/>
            <person name="Becker A."/>
            <person name="Abrahante J.E."/>
            <person name="Garbe J."/>
            <person name="Badalamenti J.P."/>
            <person name="Herman A."/>
            <person name="Mangelson H."/>
            <person name="Liachko I."/>
            <person name="Sullivan S."/>
            <person name="Sone E.D."/>
            <person name="Koren S."/>
            <person name="Silverstein K.A.T."/>
            <person name="Beckman K.B."/>
            <person name="Gohl D.M."/>
        </authorList>
    </citation>
    <scope>NUCLEOTIDE SEQUENCE</scope>
    <source>
        <strain evidence="1">Duluth1</strain>
        <tissue evidence="1">Whole animal</tissue>
    </source>
</reference>
<dbReference type="EMBL" id="JAIWYP010000008">
    <property type="protein sequence ID" value="KAH3782244.1"/>
    <property type="molecule type" value="Genomic_DNA"/>
</dbReference>
<gene>
    <name evidence="1" type="ORF">DPMN_160156</name>
</gene>
<organism evidence="1 2">
    <name type="scientific">Dreissena polymorpha</name>
    <name type="common">Zebra mussel</name>
    <name type="synonym">Mytilus polymorpha</name>
    <dbReference type="NCBI Taxonomy" id="45954"/>
    <lineage>
        <taxon>Eukaryota</taxon>
        <taxon>Metazoa</taxon>
        <taxon>Spiralia</taxon>
        <taxon>Lophotrochozoa</taxon>
        <taxon>Mollusca</taxon>
        <taxon>Bivalvia</taxon>
        <taxon>Autobranchia</taxon>
        <taxon>Heteroconchia</taxon>
        <taxon>Euheterodonta</taxon>
        <taxon>Imparidentia</taxon>
        <taxon>Neoheterodontei</taxon>
        <taxon>Myida</taxon>
        <taxon>Dreissenoidea</taxon>
        <taxon>Dreissenidae</taxon>
        <taxon>Dreissena</taxon>
    </lineage>
</organism>
<comment type="caution">
    <text evidence="1">The sequence shown here is derived from an EMBL/GenBank/DDBJ whole genome shotgun (WGS) entry which is preliminary data.</text>
</comment>
<keyword evidence="2" id="KW-1185">Reference proteome</keyword>
<reference evidence="1" key="2">
    <citation type="submission" date="2020-11" db="EMBL/GenBank/DDBJ databases">
        <authorList>
            <person name="McCartney M.A."/>
            <person name="Auch B."/>
            <person name="Kono T."/>
            <person name="Mallez S."/>
            <person name="Becker A."/>
            <person name="Gohl D.M."/>
            <person name="Silverstein K.A.T."/>
            <person name="Koren S."/>
            <person name="Bechman K.B."/>
            <person name="Herman A."/>
            <person name="Abrahante J.E."/>
            <person name="Garbe J."/>
        </authorList>
    </citation>
    <scope>NUCLEOTIDE SEQUENCE</scope>
    <source>
        <strain evidence="1">Duluth1</strain>
        <tissue evidence="1">Whole animal</tissue>
    </source>
</reference>
<evidence type="ECO:0000313" key="1">
    <source>
        <dbReference type="EMBL" id="KAH3782244.1"/>
    </source>
</evidence>
<name>A0A9D4EKA3_DREPO</name>
<dbReference type="Proteomes" id="UP000828390">
    <property type="component" value="Unassembled WGS sequence"/>
</dbReference>
<sequence length="80" mass="8840">MVQLGNPIRSGLLTTDRAVTPTSVEGCFLARRPTTFAQEPPCDPSASLALDEVSFVLWPLLLLGQPPLTCPRRKHFRHSQ</sequence>
<proteinExistence type="predicted"/>
<evidence type="ECO:0000313" key="2">
    <source>
        <dbReference type="Proteomes" id="UP000828390"/>
    </source>
</evidence>
<protein>
    <submittedName>
        <fullName evidence="1">Uncharacterized protein</fullName>
    </submittedName>
</protein>
<dbReference type="AlphaFoldDB" id="A0A9D4EKA3"/>